<keyword evidence="4" id="KW-1185">Reference proteome</keyword>
<keyword evidence="2" id="KW-0472">Membrane</keyword>
<evidence type="ECO:0000256" key="2">
    <source>
        <dbReference type="SAM" id="Phobius"/>
    </source>
</evidence>
<dbReference type="OrthoDB" id="5985387at2759"/>
<dbReference type="Gene3D" id="1.20.1070.10">
    <property type="entry name" value="Rhodopsin 7-helix transmembrane proteins"/>
    <property type="match status" value="1"/>
</dbReference>
<feature type="region of interest" description="Disordered" evidence="1">
    <location>
        <begin position="158"/>
        <end position="180"/>
    </location>
</feature>
<name>A0A8S1GV39_9PELO</name>
<feature type="transmembrane region" description="Helical" evidence="2">
    <location>
        <begin position="65"/>
        <end position="87"/>
    </location>
</feature>
<evidence type="ECO:0000256" key="1">
    <source>
        <dbReference type="SAM" id="MobiDB-lite"/>
    </source>
</evidence>
<protein>
    <recommendedName>
        <fullName evidence="5">G-protein coupled receptors family 1 profile domain-containing protein</fullName>
    </recommendedName>
</protein>
<gene>
    <name evidence="3" type="ORF">CAUJ_LOCUS3078</name>
</gene>
<organism evidence="3 4">
    <name type="scientific">Caenorhabditis auriculariae</name>
    <dbReference type="NCBI Taxonomy" id="2777116"/>
    <lineage>
        <taxon>Eukaryota</taxon>
        <taxon>Metazoa</taxon>
        <taxon>Ecdysozoa</taxon>
        <taxon>Nematoda</taxon>
        <taxon>Chromadorea</taxon>
        <taxon>Rhabditida</taxon>
        <taxon>Rhabditina</taxon>
        <taxon>Rhabditomorpha</taxon>
        <taxon>Rhabditoidea</taxon>
        <taxon>Rhabditidae</taxon>
        <taxon>Peloderinae</taxon>
        <taxon>Caenorhabditis</taxon>
    </lineage>
</organism>
<keyword evidence="2" id="KW-1133">Transmembrane helix</keyword>
<accession>A0A8S1GV39</accession>
<dbReference type="EMBL" id="CAJGYM010000006">
    <property type="protein sequence ID" value="CAD6187159.1"/>
    <property type="molecule type" value="Genomic_DNA"/>
</dbReference>
<proteinExistence type="predicted"/>
<keyword evidence="2" id="KW-0812">Transmembrane</keyword>
<comment type="caution">
    <text evidence="3">The sequence shown here is derived from an EMBL/GenBank/DDBJ whole genome shotgun (WGS) entry which is preliminary data.</text>
</comment>
<dbReference type="SUPFAM" id="SSF81321">
    <property type="entry name" value="Family A G protein-coupled receptor-like"/>
    <property type="match status" value="1"/>
</dbReference>
<dbReference type="AlphaFoldDB" id="A0A8S1GV39"/>
<feature type="transmembrane region" description="Helical" evidence="2">
    <location>
        <begin position="33"/>
        <end position="53"/>
    </location>
</feature>
<evidence type="ECO:0008006" key="5">
    <source>
        <dbReference type="Google" id="ProtNLM"/>
    </source>
</evidence>
<dbReference type="Proteomes" id="UP000835052">
    <property type="component" value="Unassembled WGS sequence"/>
</dbReference>
<evidence type="ECO:0000313" key="3">
    <source>
        <dbReference type="EMBL" id="CAD6187159.1"/>
    </source>
</evidence>
<reference evidence="3" key="1">
    <citation type="submission" date="2020-10" db="EMBL/GenBank/DDBJ databases">
        <authorList>
            <person name="Kikuchi T."/>
        </authorList>
    </citation>
    <scope>NUCLEOTIDE SEQUENCE</scope>
    <source>
        <strain evidence="3">NKZ352</strain>
    </source>
</reference>
<evidence type="ECO:0000313" key="4">
    <source>
        <dbReference type="Proteomes" id="UP000835052"/>
    </source>
</evidence>
<sequence>MLLEMSMKMGSKQSTNNVREIAARRANRQQQRILLQITVVALIFYGYMTAYYISYYSRWFQSTAAMIFNSYFYSTTHMINPVIYFSLNKEMRAQFREAMKDFIGMFRCGKKDPYGFANSSTKINHSTKATNEVAPRSTSCSETSPLFSINNHYKSTCDGGGSREQNLSGDSSSSPGSESAEIRAIVDSASNNAPSHCSLPHSDLYSTPLDELPLNKMNARERSAFISQLVAALQYSSSKSLSKMSSFCEVRRGIDKSATTNDISQAAKQRYIRFSNTVQFISREPLGKDHLLPTNSTKYSSMDTLDRTKLNFDTLFDRPDFNASPVLSRSSSSSNAVHRSSGYRNLQDNSFFDKNVSSDEDIAYL</sequence>
<feature type="compositionally biased region" description="Low complexity" evidence="1">
    <location>
        <begin position="168"/>
        <end position="179"/>
    </location>
</feature>